<keyword evidence="2" id="KW-1185">Reference proteome</keyword>
<organism evidence="1 2">
    <name type="scientific">Dallia pectoralis</name>
    <name type="common">Alaska blackfish</name>
    <dbReference type="NCBI Taxonomy" id="75939"/>
    <lineage>
        <taxon>Eukaryota</taxon>
        <taxon>Metazoa</taxon>
        <taxon>Chordata</taxon>
        <taxon>Craniata</taxon>
        <taxon>Vertebrata</taxon>
        <taxon>Euteleostomi</taxon>
        <taxon>Actinopterygii</taxon>
        <taxon>Neopterygii</taxon>
        <taxon>Teleostei</taxon>
        <taxon>Protacanthopterygii</taxon>
        <taxon>Esociformes</taxon>
        <taxon>Umbridae</taxon>
        <taxon>Dallia</taxon>
    </lineage>
</organism>
<reference evidence="1" key="1">
    <citation type="submission" date="2021-05" db="EMBL/GenBank/DDBJ databases">
        <authorList>
            <person name="Pan Q."/>
            <person name="Jouanno E."/>
            <person name="Zahm M."/>
            <person name="Klopp C."/>
            <person name="Cabau C."/>
            <person name="Louis A."/>
            <person name="Berthelot C."/>
            <person name="Parey E."/>
            <person name="Roest Crollius H."/>
            <person name="Montfort J."/>
            <person name="Robinson-Rechavi M."/>
            <person name="Bouchez O."/>
            <person name="Lampietro C."/>
            <person name="Lopez Roques C."/>
            <person name="Donnadieu C."/>
            <person name="Postlethwait J."/>
            <person name="Bobe J."/>
            <person name="Dillon D."/>
            <person name="Chandos A."/>
            <person name="von Hippel F."/>
            <person name="Guiguen Y."/>
        </authorList>
    </citation>
    <scope>NUCLEOTIDE SEQUENCE</scope>
    <source>
        <strain evidence="1">YG-Jan2019</strain>
    </source>
</reference>
<name>A0ACC2G0A6_DALPE</name>
<dbReference type="Proteomes" id="UP001157502">
    <property type="component" value="Chromosome 19"/>
</dbReference>
<gene>
    <name evidence="1" type="ORF">DPEC_G00224160</name>
</gene>
<proteinExistence type="predicted"/>
<comment type="caution">
    <text evidence="1">The sequence shown here is derived from an EMBL/GenBank/DDBJ whole genome shotgun (WGS) entry which is preliminary data.</text>
</comment>
<evidence type="ECO:0000313" key="2">
    <source>
        <dbReference type="Proteomes" id="UP001157502"/>
    </source>
</evidence>
<sequence>MSSFKRQSSWQEDVARNFSRLFQRTKSQEPENIESDTTASCQGNGVNSSSHSIETSEGRRWGHQEDLELSKAFHGTEERDGVLEGTLGGRENEEQETGGEVSHAVSCEARGQPVEEEPLVSPPSASSLASPPGPCSPTPPPPLDAFFRRLGSLFHFKAETASAAREQEEQRQSRKGEVGQEEASLGAVAIEPDSFGMACGVRGDQDHCAFGGRLPGDKDTGRTEADGGAQESDLHCERTSTHADYDTREKLAVEETQIESHRGQCREGDPAADGGPVSDCGPVSGGGEAVDEHERRLALACPPVVTYGTYCGQSDRRRMRRRHQVTVDSTISEGDEALYGRRSSADGITPCTLQPAIPEQSNSQNVSVNQISCSTAETNERGSWTAEPEPAVLVPAERDSGRIPLTTQTVERAGSQSAFTLPREASLAAGGSQAMTAVSGVGSITGPPPGYTEHSADARVNTALSPETNSVQLSPLIRILTAEVESEDARGDTRGDTHGDARGDAHTGLRDQTETLSEHCVQTGSPSTAAVSWPSEQPGGAGETDHTHLPAAGSPGQGGRVAPRTVSPSTFPASAAVSHGSKPTTRPPDSEEPLESDPGSGLHCFVSGEGDSGPSDDSLKEALHLESKMLVDNILKNAVAALERIGAGSAPEEDETIQRARVGTYLVLPIDQEEQERGDEQPAKPGQLAEAGPPEGRGDRCLSDIPAEQTLSLNPKPLPEGLRSTPSSGYESIVGSDTDIRSSLGPACENGAPACIVLGSCVEGTLSTGHQIQVPGKQLTDANDLHLEGERSSQTNAPYSEHRDDLHQRDGLPCFSAGESFRKPSLHGDSGDDIHSSIRVSHERESVSGKTNENEDRGPCVSGDDVKETQVGDGPLHTAKEDIESNTRSPEEDCSVHFDNSSMFNNSNDTSNQHRIRLSDVTSLRNFDLVRRGHKHKPEGNTEAEFMSVRPKDTQNSLQPSQHRYDLSPKPIACVTLHDGDQESCPEMTVSQTESTGLDDGTVSLHQNFVPVKSYLASVVSDGSDSSGEENEARGRNNVKISPDSSKSLPKDLSTSTTLASNSTPGSSNEDRPQWSPVRVNRCDVSTQQSQETLGHIGTGAAAAMVGFHQDLSSRLAGLHAAGATGGRRSPALEPLLPLLPVPQLTFHDMETNCFSIIDEEEENDTVFVNDTGPMLSPTARRAKAYPFSLSPIVEEDGHRGEEMVDGSLSLEDMGLIVPPATEEELRSLSGGVRTEQQTSSTSLNILSFLQSVSERLQSSGYSDADVDSEEPVGPAPRGPLWDFFNRGQAENEEVDGQGMDGDQRSREEGPATDPLSIGPGEEDLTEDVRNLSTTWVTIESYSDSPVLPDPDDHDAGKYSAKPVASLMDCKCPSTANDEGEDLTNEKVIARPVQMIIYDGVMFSGERQEIHTDQMECAMVFSKGASVRVLAGCWLLYTETGFRGPGVLLEEGETVLPHQPSQQHGDTPSTITIGSIRRLVKDDRAPEILIPSEAQEEHSLHSETDHLGTHSRPIDPSNLTVKSGCWLAYDSPGFHGSYVIMEEGGSITPAAGHHQVTVVRSLRPLRMSGLRVRTPLDPKVLVFEQPLFHGQSRELSGQTPSLGAVSGLKGAASLRVTGGVWVGYTGEDYTGQQYLLEEGEYSDCAELSGATHPLLFSFRFLLADFVEPSVLLQEESVSPEAVEVDILDADIPDLEETGATEPSTVLVKSGVWVAYSGRGFAGEQCILEKGKHPANLPWADSHGPAKSIRPIRLDTCGTGEPKFLLRAYSLPHYRGVSQDYLGEAGHCDVAAPMSFRVIRGTWMLYDEEGCYRNQYILQEGHYPDLISCGCMATSVKSLKPIPYSFSDPCMCLFSLGSFEGPSIVAVAPTEHIEGFFSQSLQVESGLWLVYEYSNYKGRQMLLQPGEIPLWGKHSGWDTIGSLRPLKQPRLYVQVRSRALGLMLSSESVQDNSSPARVTLSPPCSLDTQRWLFIGGLLRCKASKACLSVIGGKSTVGAKVALWPEHGRTHQRWSLNHNGTISSHLNHELVLDYGGGTGFGKDHLIINEFNTDQATQFWDIEMF</sequence>
<dbReference type="EMBL" id="CM055746">
    <property type="protein sequence ID" value="KAJ7996981.1"/>
    <property type="molecule type" value="Genomic_DNA"/>
</dbReference>
<accession>A0ACC2G0A6</accession>
<evidence type="ECO:0000313" key="1">
    <source>
        <dbReference type="EMBL" id="KAJ7996981.1"/>
    </source>
</evidence>
<protein>
    <submittedName>
        <fullName evidence="1">Uncharacterized protein</fullName>
    </submittedName>
</protein>